<evidence type="ECO:0000313" key="2">
    <source>
        <dbReference type="EMBL" id="MDN4471828.1"/>
    </source>
</evidence>
<comment type="caution">
    <text evidence="2">The sequence shown here is derived from an EMBL/GenBank/DDBJ whole genome shotgun (WGS) entry which is preliminary data.</text>
</comment>
<gene>
    <name evidence="2" type="ORF">QQX04_02330</name>
</gene>
<dbReference type="SUPFAM" id="SSF53448">
    <property type="entry name" value="Nucleotide-diphospho-sugar transferases"/>
    <property type="match status" value="1"/>
</dbReference>
<dbReference type="InterPro" id="IPR029044">
    <property type="entry name" value="Nucleotide-diphossugar_trans"/>
</dbReference>
<dbReference type="GO" id="GO:0016740">
    <property type="term" value="F:transferase activity"/>
    <property type="evidence" value="ECO:0007669"/>
    <property type="project" value="UniProtKB-KW"/>
</dbReference>
<feature type="domain" description="MobA-like NTP transferase" evidence="1">
    <location>
        <begin position="7"/>
        <end position="168"/>
    </location>
</feature>
<organism evidence="2 3">
    <name type="scientific">Demequina zhanjiangensis</name>
    <dbReference type="NCBI Taxonomy" id="3051659"/>
    <lineage>
        <taxon>Bacteria</taxon>
        <taxon>Bacillati</taxon>
        <taxon>Actinomycetota</taxon>
        <taxon>Actinomycetes</taxon>
        <taxon>Micrococcales</taxon>
        <taxon>Demequinaceae</taxon>
        <taxon>Demequina</taxon>
    </lineage>
</organism>
<dbReference type="Proteomes" id="UP001172738">
    <property type="component" value="Unassembled WGS sequence"/>
</dbReference>
<evidence type="ECO:0000313" key="3">
    <source>
        <dbReference type="Proteomes" id="UP001172738"/>
    </source>
</evidence>
<proteinExistence type="predicted"/>
<dbReference type="InterPro" id="IPR025877">
    <property type="entry name" value="MobA-like_NTP_Trfase"/>
</dbReference>
<dbReference type="PANTHER" id="PTHR43777">
    <property type="entry name" value="MOLYBDENUM COFACTOR CYTIDYLYLTRANSFERASE"/>
    <property type="match status" value="1"/>
</dbReference>
<sequence>MARQVAGAVLAAGAGRRAGGPKALRRKADGTPWVEHAASVLREAGCDPVIVVLGAQAFDAELLVPDWADTVVAWDWSDGQAASLRTVVERAAESGAEALLVTLVDLPGQTVEAARRVIDAAEDDVLLARATFDGAPGHPVLISKEHWVPMVASLTGDSGARDYLAAHETLMVDCTDLAGGTDVDD</sequence>
<protein>
    <submittedName>
        <fullName evidence="2">NTP transferase domain-containing protein</fullName>
    </submittedName>
</protein>
<dbReference type="Pfam" id="PF12804">
    <property type="entry name" value="NTP_transf_3"/>
    <property type="match status" value="1"/>
</dbReference>
<reference evidence="2" key="1">
    <citation type="submission" date="2023-06" db="EMBL/GenBank/DDBJ databases">
        <title>SYSU T00b26.</title>
        <authorList>
            <person name="Gao L."/>
            <person name="Fang B.-Z."/>
            <person name="Li W.-J."/>
        </authorList>
    </citation>
    <scope>NUCLEOTIDE SEQUENCE</scope>
    <source>
        <strain evidence="2">SYSU T00b26</strain>
    </source>
</reference>
<keyword evidence="3" id="KW-1185">Reference proteome</keyword>
<dbReference type="Gene3D" id="3.90.550.10">
    <property type="entry name" value="Spore Coat Polysaccharide Biosynthesis Protein SpsA, Chain A"/>
    <property type="match status" value="1"/>
</dbReference>
<keyword evidence="2" id="KW-0808">Transferase</keyword>
<dbReference type="RefSeq" id="WP_301125854.1">
    <property type="nucleotide sequence ID" value="NZ_JAUHPV010000001.1"/>
</dbReference>
<name>A0ABT8FYD9_9MICO</name>
<evidence type="ECO:0000259" key="1">
    <source>
        <dbReference type="Pfam" id="PF12804"/>
    </source>
</evidence>
<dbReference type="EMBL" id="JAUHPV010000001">
    <property type="protein sequence ID" value="MDN4471828.1"/>
    <property type="molecule type" value="Genomic_DNA"/>
</dbReference>
<accession>A0ABT8FYD9</accession>
<dbReference type="PANTHER" id="PTHR43777:SF1">
    <property type="entry name" value="MOLYBDENUM COFACTOR CYTIDYLYLTRANSFERASE"/>
    <property type="match status" value="1"/>
</dbReference>